<keyword evidence="4" id="KW-1185">Reference proteome</keyword>
<sequence>MKPRGARKSVRKLLAALLLLPLVAGCAQAGKEIRKTAAVDPPPPDVEQTMLQAAEAKTTSVKDGLTVYLQDRNGYIAPMTLRAGTGANDASSPERTALVWLTREGRFADQLPPGFSPMLPQGTKIRSAKTDSGTVSIDFAAPFPAVPANQERKIVEAIVWTMTELPGIGKVRLSVDGLPLRELPSSGLPLPETLTRDIGINLEQAAGTNASRSMAVTLYFSARSEEGEGYFVPVTRLIDRQPDRNRAALEELIKGPLDDRKLQPVFAPGVSVERVVPTSEAMNVELKDPSWEPEMTVPSETIEALVLTLTEETGIPKARIILNGESSFKDSDNRTYADPVERPAFINALAS</sequence>
<feature type="chain" id="PRO_5032384903" evidence="1">
    <location>
        <begin position="30"/>
        <end position="351"/>
    </location>
</feature>
<dbReference type="SMART" id="SM00909">
    <property type="entry name" value="Germane"/>
    <property type="match status" value="2"/>
</dbReference>
<evidence type="ECO:0000259" key="2">
    <source>
        <dbReference type="SMART" id="SM00909"/>
    </source>
</evidence>
<feature type="domain" description="GerMN" evidence="2">
    <location>
        <begin position="94"/>
        <end position="184"/>
    </location>
</feature>
<reference evidence="3 4" key="1">
    <citation type="submission" date="2020-08" db="EMBL/GenBank/DDBJ databases">
        <title>Cohnella phylogeny.</title>
        <authorList>
            <person name="Dunlap C."/>
        </authorList>
    </citation>
    <scope>NUCLEOTIDE SEQUENCE [LARGE SCALE GENOMIC DNA]</scope>
    <source>
        <strain evidence="3 4">DSM 25239</strain>
    </source>
</reference>
<comment type="caution">
    <text evidence="3">The sequence shown here is derived from an EMBL/GenBank/DDBJ whole genome shotgun (WGS) entry which is preliminary data.</text>
</comment>
<dbReference type="AlphaFoldDB" id="A0A841U2U0"/>
<evidence type="ECO:0000313" key="3">
    <source>
        <dbReference type="EMBL" id="MBB6692431.1"/>
    </source>
</evidence>
<dbReference type="Proteomes" id="UP000553776">
    <property type="component" value="Unassembled WGS sequence"/>
</dbReference>
<evidence type="ECO:0000256" key="1">
    <source>
        <dbReference type="SAM" id="SignalP"/>
    </source>
</evidence>
<organism evidence="3 4">
    <name type="scientific">Cohnella xylanilytica</name>
    <dbReference type="NCBI Taxonomy" id="557555"/>
    <lineage>
        <taxon>Bacteria</taxon>
        <taxon>Bacillati</taxon>
        <taxon>Bacillota</taxon>
        <taxon>Bacilli</taxon>
        <taxon>Bacillales</taxon>
        <taxon>Paenibacillaceae</taxon>
        <taxon>Cohnella</taxon>
    </lineage>
</organism>
<dbReference type="Pfam" id="PF10646">
    <property type="entry name" value="Germane"/>
    <property type="match status" value="2"/>
</dbReference>
<feature type="domain" description="GerMN" evidence="2">
    <location>
        <begin position="245"/>
        <end position="331"/>
    </location>
</feature>
<protein>
    <submittedName>
        <fullName evidence="3">GerMN domain-containing protein</fullName>
    </submittedName>
</protein>
<dbReference type="InterPro" id="IPR019606">
    <property type="entry name" value="GerMN"/>
</dbReference>
<accession>A0A841U2U0</accession>
<feature type="signal peptide" evidence="1">
    <location>
        <begin position="1"/>
        <end position="29"/>
    </location>
</feature>
<name>A0A841U2U0_9BACL</name>
<proteinExistence type="predicted"/>
<dbReference type="RefSeq" id="WP_185136414.1">
    <property type="nucleotide sequence ID" value="NZ_BORM01000009.1"/>
</dbReference>
<dbReference type="EMBL" id="JACJVR010000052">
    <property type="protein sequence ID" value="MBB6692431.1"/>
    <property type="molecule type" value="Genomic_DNA"/>
</dbReference>
<gene>
    <name evidence="3" type="ORF">H7B90_13555</name>
</gene>
<dbReference type="PROSITE" id="PS51257">
    <property type="entry name" value="PROKAR_LIPOPROTEIN"/>
    <property type="match status" value="1"/>
</dbReference>
<evidence type="ECO:0000313" key="4">
    <source>
        <dbReference type="Proteomes" id="UP000553776"/>
    </source>
</evidence>
<keyword evidence="1" id="KW-0732">Signal</keyword>